<dbReference type="PaxDb" id="2903-EOD11932"/>
<dbReference type="InterPro" id="IPR004323">
    <property type="entry name" value="Ion_tolerance_CutA"/>
</dbReference>
<sequence length="511" mass="52922">MLHRLGTRPVTRLLLLSSLRGSSVRGSLRTAMAMPSPPVLRVTTTEESSSAAERLCEALGFATQVTREEIHSFYWWEGAVQSEPEVRVSFETSEPFESVLRAVEAAHSYDVPMILADTSDKGAAHWKGVIRPLDGGAKAGAALAERLAASRLVACAQVAPDGSIAVKTVASARLAVARAAEEEGGGAVAWSPVTGNAAYLRWLEEECVAAPRFVVAADGHAAPSAQTAKDFLLSRPGGAYTTARTSGGGRSVFEWETHVERTAASVGSMLAAGGGGAAELQAALGTAAGLRPRLDAAVAAAVREYMREFGRRVGGAGELKLTLVVNWGEAAEAAKEGAGCAEAAPDGSLLGSVGCHVAPLPPLPDPPIRAEDSSWVADRAPLEALMRSAETNFYAIVDGAVHTAGEGILEGTVRRLLLEVCGREGTPVVLSPPRLADAGRWEGALISSTSRLLLPVDELYVPPDGEPSGEADRVAVFANGPGSLAARLQALVAAEVEAHSTEIGLPAALAT</sequence>
<evidence type="ECO:0000313" key="3">
    <source>
        <dbReference type="Proteomes" id="UP000013827"/>
    </source>
</evidence>
<dbReference type="AlphaFoldDB" id="A0A0D3IKZ7"/>
<dbReference type="GeneID" id="17257999"/>
<organism evidence="2 3">
    <name type="scientific">Emiliania huxleyi (strain CCMP1516)</name>
    <dbReference type="NCBI Taxonomy" id="280463"/>
    <lineage>
        <taxon>Eukaryota</taxon>
        <taxon>Haptista</taxon>
        <taxon>Haptophyta</taxon>
        <taxon>Prymnesiophyceae</taxon>
        <taxon>Isochrysidales</taxon>
        <taxon>Noelaerhabdaceae</taxon>
        <taxon>Emiliania</taxon>
    </lineage>
</organism>
<dbReference type="Gene3D" id="3.20.10.10">
    <property type="entry name" value="D-amino Acid Aminotransferase, subunit A, domain 2"/>
    <property type="match status" value="1"/>
</dbReference>
<dbReference type="PANTHER" id="PTHR47703">
    <property type="entry name" value="D-AMINOACID AMINOTRANSFERASE-LIKE PLP-DEPENDENT ENZYMES SUPERFAMILY PROTEIN"/>
    <property type="match status" value="1"/>
</dbReference>
<dbReference type="Pfam" id="PF03091">
    <property type="entry name" value="CutA1"/>
    <property type="match status" value="1"/>
</dbReference>
<dbReference type="HOGENOM" id="CLU_599130_0_0_1"/>
<evidence type="ECO:0000313" key="2">
    <source>
        <dbReference type="EnsemblProtists" id="EOD11932"/>
    </source>
</evidence>
<dbReference type="PANTHER" id="PTHR47703:SF2">
    <property type="entry name" value="D-AMINOACID AMINOTRANSFERASE-LIKE PLP-DEPENDENT ENZYMES SUPERFAMILY PROTEIN"/>
    <property type="match status" value="1"/>
</dbReference>
<dbReference type="EnsemblProtists" id="EOD11932">
    <property type="protein sequence ID" value="EOD11932"/>
    <property type="gene ID" value="EMIHUDRAFT_452355"/>
</dbReference>
<dbReference type="InterPro" id="IPR011322">
    <property type="entry name" value="N-reg_PII-like_a/b"/>
</dbReference>
<comment type="similarity">
    <text evidence="1">Belongs to the CutA family.</text>
</comment>
<name>A0A0D3IKZ7_EMIH1</name>
<dbReference type="InterPro" id="IPR015867">
    <property type="entry name" value="N-reg_PII/ATP_PRibTrfase_C"/>
</dbReference>
<accession>A0A0D3IKZ7</accession>
<dbReference type="Gene3D" id="3.30.70.120">
    <property type="match status" value="1"/>
</dbReference>
<proteinExistence type="inferred from homology"/>
<dbReference type="KEGG" id="ehx:EMIHUDRAFT_452355"/>
<dbReference type="GO" id="GO:0003824">
    <property type="term" value="F:catalytic activity"/>
    <property type="evidence" value="ECO:0007669"/>
    <property type="project" value="InterPro"/>
</dbReference>
<dbReference type="SUPFAM" id="SSF54913">
    <property type="entry name" value="GlnB-like"/>
    <property type="match status" value="1"/>
</dbReference>
<dbReference type="OMA" id="HEGCESA"/>
<dbReference type="eggNOG" id="ENOG502QREQ">
    <property type="taxonomic scope" value="Eukaryota"/>
</dbReference>
<dbReference type="GO" id="GO:0010038">
    <property type="term" value="P:response to metal ion"/>
    <property type="evidence" value="ECO:0007669"/>
    <property type="project" value="InterPro"/>
</dbReference>
<dbReference type="SUPFAM" id="SSF56752">
    <property type="entry name" value="D-aminoacid aminotransferase-like PLP-dependent enzymes"/>
    <property type="match status" value="1"/>
</dbReference>
<dbReference type="InterPro" id="IPR036038">
    <property type="entry name" value="Aminotransferase-like"/>
</dbReference>
<protein>
    <submittedName>
        <fullName evidence="2">Uncharacterized protein</fullName>
    </submittedName>
</protein>
<keyword evidence="3" id="KW-1185">Reference proteome</keyword>
<evidence type="ECO:0000256" key="1">
    <source>
        <dbReference type="ARBA" id="ARBA00010169"/>
    </source>
</evidence>
<reference evidence="3" key="1">
    <citation type="journal article" date="2013" name="Nature">
        <title>Pan genome of the phytoplankton Emiliania underpins its global distribution.</title>
        <authorList>
            <person name="Read B.A."/>
            <person name="Kegel J."/>
            <person name="Klute M.J."/>
            <person name="Kuo A."/>
            <person name="Lefebvre S.C."/>
            <person name="Maumus F."/>
            <person name="Mayer C."/>
            <person name="Miller J."/>
            <person name="Monier A."/>
            <person name="Salamov A."/>
            <person name="Young J."/>
            <person name="Aguilar M."/>
            <person name="Claverie J.M."/>
            <person name="Frickenhaus S."/>
            <person name="Gonzalez K."/>
            <person name="Herman E.K."/>
            <person name="Lin Y.C."/>
            <person name="Napier J."/>
            <person name="Ogata H."/>
            <person name="Sarno A.F."/>
            <person name="Shmutz J."/>
            <person name="Schroeder D."/>
            <person name="de Vargas C."/>
            <person name="Verret F."/>
            <person name="von Dassow P."/>
            <person name="Valentin K."/>
            <person name="Van de Peer Y."/>
            <person name="Wheeler G."/>
            <person name="Dacks J.B."/>
            <person name="Delwiche C.F."/>
            <person name="Dyhrman S.T."/>
            <person name="Glockner G."/>
            <person name="John U."/>
            <person name="Richards T."/>
            <person name="Worden A.Z."/>
            <person name="Zhang X."/>
            <person name="Grigoriev I.V."/>
            <person name="Allen A.E."/>
            <person name="Bidle K."/>
            <person name="Borodovsky M."/>
            <person name="Bowler C."/>
            <person name="Brownlee C."/>
            <person name="Cock J.M."/>
            <person name="Elias M."/>
            <person name="Gladyshev V.N."/>
            <person name="Groth M."/>
            <person name="Guda C."/>
            <person name="Hadaegh A."/>
            <person name="Iglesias-Rodriguez M.D."/>
            <person name="Jenkins J."/>
            <person name="Jones B.M."/>
            <person name="Lawson T."/>
            <person name="Leese F."/>
            <person name="Lindquist E."/>
            <person name="Lobanov A."/>
            <person name="Lomsadze A."/>
            <person name="Malik S.B."/>
            <person name="Marsh M.E."/>
            <person name="Mackinder L."/>
            <person name="Mock T."/>
            <person name="Mueller-Roeber B."/>
            <person name="Pagarete A."/>
            <person name="Parker M."/>
            <person name="Probert I."/>
            <person name="Quesneville H."/>
            <person name="Raines C."/>
            <person name="Rensing S.A."/>
            <person name="Riano-Pachon D.M."/>
            <person name="Richier S."/>
            <person name="Rokitta S."/>
            <person name="Shiraiwa Y."/>
            <person name="Soanes D.M."/>
            <person name="van der Giezen M."/>
            <person name="Wahlund T.M."/>
            <person name="Williams B."/>
            <person name="Wilson W."/>
            <person name="Wolfe G."/>
            <person name="Wurch L.L."/>
        </authorList>
    </citation>
    <scope>NUCLEOTIDE SEQUENCE</scope>
</reference>
<dbReference type="InterPro" id="IPR043132">
    <property type="entry name" value="BCAT-like_C"/>
</dbReference>
<dbReference type="Proteomes" id="UP000013827">
    <property type="component" value="Unassembled WGS sequence"/>
</dbReference>
<reference evidence="2" key="2">
    <citation type="submission" date="2024-10" db="UniProtKB">
        <authorList>
            <consortium name="EnsemblProtists"/>
        </authorList>
    </citation>
    <scope>IDENTIFICATION</scope>
</reference>
<dbReference type="RefSeq" id="XP_005764361.1">
    <property type="nucleotide sequence ID" value="XM_005764304.1"/>
</dbReference>